<dbReference type="PANTHER" id="PTHR47219:SF15">
    <property type="entry name" value="TBC1 DOMAIN FAMILY MEMBER 12 ISOFORM X1"/>
    <property type="match status" value="1"/>
</dbReference>
<reference evidence="2 4" key="2">
    <citation type="submission" date="2018-11" db="EMBL/GenBank/DDBJ databases">
        <authorList>
            <consortium name="Pathogen Informatics"/>
        </authorList>
    </citation>
    <scope>NUCLEOTIDE SEQUENCE [LARGE SCALE GENOMIC DNA]</scope>
</reference>
<dbReference type="WBParaSite" id="DME_0000192601-mRNA-1">
    <property type="protein sequence ID" value="DME_0000192601-mRNA-1"/>
    <property type="gene ID" value="DME_0000192601"/>
</dbReference>
<dbReference type="Gene3D" id="1.10.472.80">
    <property type="entry name" value="Ypt/Rab-GAP domain of gyp1p, domain 3"/>
    <property type="match status" value="1"/>
</dbReference>
<proteinExistence type="predicted"/>
<sequence>MNPLLSLKGVYRKDTKRCYELWWQGLPSKVRGLIWLLVIGNELNLTQDLYDICCSRAREKMTLFSKNEDSDNSPQNDKQATSDKFCKFADNVFLQPINRENTVKLIHLDVSRTFPNLGIFQVGGPYHNLLCNLLGAYVCYRPDIGYVQSMSFIAAVLLLQMDPYDAFVAFANLLNRPLQLAFFRLQQPEMTVYFIAYDQYFHQELPKLHSHFDQLDVRPDLYLIEWLYTLYAKSLPFDVTCRVWDIFLRDGEEFLFKTALGIIRLYECQLLEMNFEEVVYFLTHLPESMCVNDLFHNIEPFMRNYPSTSENIKFKRRFSQICADVTERINVGSNKLCSKLSSNMEDYVDGRSHSPELRRISNNVQNLKMSKSLSGFLGDLLGAPYSEDATDISSSSSSMIH</sequence>
<evidence type="ECO:0000313" key="3">
    <source>
        <dbReference type="Proteomes" id="UP000038040"/>
    </source>
</evidence>
<dbReference type="OrthoDB" id="294251at2759"/>
<dbReference type="PANTHER" id="PTHR47219">
    <property type="entry name" value="RAB GTPASE-ACTIVATING PROTEIN 1-LIKE"/>
    <property type="match status" value="1"/>
</dbReference>
<feature type="domain" description="Rab-GAP TBC" evidence="1">
    <location>
        <begin position="25"/>
        <end position="251"/>
    </location>
</feature>
<evidence type="ECO:0000313" key="5">
    <source>
        <dbReference type="WBParaSite" id="DME_0000192601-mRNA-1"/>
    </source>
</evidence>
<dbReference type="GO" id="GO:0005096">
    <property type="term" value="F:GTPase activator activity"/>
    <property type="evidence" value="ECO:0007669"/>
    <property type="project" value="TreeGrafter"/>
</dbReference>
<dbReference type="GO" id="GO:0031267">
    <property type="term" value="F:small GTPase binding"/>
    <property type="evidence" value="ECO:0007669"/>
    <property type="project" value="TreeGrafter"/>
</dbReference>
<dbReference type="STRING" id="318479.A0A0N4U524"/>
<dbReference type="SUPFAM" id="SSF47923">
    <property type="entry name" value="Ypt/Rab-GAP domain of gyp1p"/>
    <property type="match status" value="2"/>
</dbReference>
<evidence type="ECO:0000313" key="4">
    <source>
        <dbReference type="Proteomes" id="UP000274756"/>
    </source>
</evidence>
<dbReference type="SMART" id="SM00164">
    <property type="entry name" value="TBC"/>
    <property type="match status" value="1"/>
</dbReference>
<keyword evidence="4" id="KW-1185">Reference proteome</keyword>
<name>A0A0N4U524_DRAME</name>
<dbReference type="Gene3D" id="1.10.8.270">
    <property type="entry name" value="putative rabgap domain of human tbc1 domain family member 14 like domains"/>
    <property type="match status" value="1"/>
</dbReference>
<dbReference type="Proteomes" id="UP000038040">
    <property type="component" value="Unplaced"/>
</dbReference>
<dbReference type="AlphaFoldDB" id="A0A0N4U524"/>
<dbReference type="EMBL" id="UYYG01001155">
    <property type="protein sequence ID" value="VDN56313.1"/>
    <property type="molecule type" value="Genomic_DNA"/>
</dbReference>
<dbReference type="InterPro" id="IPR050302">
    <property type="entry name" value="Rab_GAP_TBC_domain"/>
</dbReference>
<gene>
    <name evidence="2" type="ORF">DME_LOCUS6286</name>
</gene>
<dbReference type="Proteomes" id="UP000274756">
    <property type="component" value="Unassembled WGS sequence"/>
</dbReference>
<dbReference type="FunFam" id="1.10.472.80:FF:000006">
    <property type="entry name" value="TBC1 domain family member 14"/>
    <property type="match status" value="1"/>
</dbReference>
<dbReference type="GO" id="GO:0031410">
    <property type="term" value="C:cytoplasmic vesicle"/>
    <property type="evidence" value="ECO:0007669"/>
    <property type="project" value="UniProtKB-ARBA"/>
</dbReference>
<protein>
    <submittedName>
        <fullName evidence="5">Rab-GAP TBC domain-containing protein</fullName>
    </submittedName>
</protein>
<evidence type="ECO:0000259" key="1">
    <source>
        <dbReference type="PROSITE" id="PS50086"/>
    </source>
</evidence>
<dbReference type="PROSITE" id="PS50086">
    <property type="entry name" value="TBC_RABGAP"/>
    <property type="match status" value="1"/>
</dbReference>
<dbReference type="GO" id="GO:0005773">
    <property type="term" value="C:vacuole"/>
    <property type="evidence" value="ECO:0007669"/>
    <property type="project" value="UniProtKB-ARBA"/>
</dbReference>
<dbReference type="Pfam" id="PF00566">
    <property type="entry name" value="RabGAP-TBC"/>
    <property type="match status" value="1"/>
</dbReference>
<dbReference type="Gene3D" id="1.10.10.750">
    <property type="entry name" value="Ypt/Rab-GAP domain of gyp1p, domain 1"/>
    <property type="match status" value="1"/>
</dbReference>
<accession>A0A0N4U524</accession>
<organism evidence="3 5">
    <name type="scientific">Dracunculus medinensis</name>
    <name type="common">Guinea worm</name>
    <dbReference type="NCBI Taxonomy" id="318479"/>
    <lineage>
        <taxon>Eukaryota</taxon>
        <taxon>Metazoa</taxon>
        <taxon>Ecdysozoa</taxon>
        <taxon>Nematoda</taxon>
        <taxon>Chromadorea</taxon>
        <taxon>Rhabditida</taxon>
        <taxon>Spirurina</taxon>
        <taxon>Dracunculoidea</taxon>
        <taxon>Dracunculidae</taxon>
        <taxon>Dracunculus</taxon>
    </lineage>
</organism>
<dbReference type="GO" id="GO:0016192">
    <property type="term" value="P:vesicle-mediated transport"/>
    <property type="evidence" value="ECO:0007669"/>
    <property type="project" value="UniProtKB-ARBA"/>
</dbReference>
<dbReference type="InterPro" id="IPR000195">
    <property type="entry name" value="Rab-GAP-TBC_dom"/>
</dbReference>
<evidence type="ECO:0000313" key="2">
    <source>
        <dbReference type="EMBL" id="VDN56313.1"/>
    </source>
</evidence>
<reference evidence="5" key="1">
    <citation type="submission" date="2017-02" db="UniProtKB">
        <authorList>
            <consortium name="WormBaseParasite"/>
        </authorList>
    </citation>
    <scope>IDENTIFICATION</scope>
</reference>
<dbReference type="InterPro" id="IPR035969">
    <property type="entry name" value="Rab-GAP_TBC_sf"/>
</dbReference>
<dbReference type="FunFam" id="1.10.8.270:FF:000008">
    <property type="entry name" value="Putative TBC1 domain family member 14"/>
    <property type="match status" value="1"/>
</dbReference>